<dbReference type="Gene3D" id="3.40.630.30">
    <property type="match status" value="1"/>
</dbReference>
<dbReference type="RefSeq" id="WP_269442224.1">
    <property type="nucleotide sequence ID" value="NZ_CP097463.1"/>
</dbReference>
<evidence type="ECO:0000259" key="1">
    <source>
        <dbReference type="PROSITE" id="PS51186"/>
    </source>
</evidence>
<accession>A0ABY7JWJ1</accession>
<evidence type="ECO:0000313" key="3">
    <source>
        <dbReference type="Proteomes" id="UP001164693"/>
    </source>
</evidence>
<dbReference type="InterPro" id="IPR000182">
    <property type="entry name" value="GNAT_dom"/>
</dbReference>
<dbReference type="SUPFAM" id="SSF55729">
    <property type="entry name" value="Acyl-CoA N-acyltransferases (Nat)"/>
    <property type="match status" value="1"/>
</dbReference>
<sequence>MSGYEIRALSSRTWDAFAALCERNNGAGMGGCWCCWFHNATMAERRECGGGDWRGYKEHLVRAGEAHAALVFEGETAVGWCQFGSPEELPGITHRAEVEFEGAPRPDYRLTCWFVDRRHRRKGVANAALDGALELIAAAGGGVVEAYPFDVDGKKVSSSFLYNGTRDMLERAGFTYERAKGKNHCLMRKVVAPSAQVVG</sequence>
<reference evidence="2" key="1">
    <citation type="submission" date="2022-05" db="EMBL/GenBank/DDBJ databases">
        <title>Jatrophihabitans sp. SB3-54 whole genome sequence.</title>
        <authorList>
            <person name="Suh M.K."/>
            <person name="Eom M.K."/>
            <person name="Kim J.S."/>
            <person name="Kim H.S."/>
            <person name="Do H.E."/>
            <person name="Shin Y.K."/>
            <person name="Lee J.-S."/>
        </authorList>
    </citation>
    <scope>NUCLEOTIDE SEQUENCE</scope>
    <source>
        <strain evidence="2">SB3-54</strain>
    </source>
</reference>
<name>A0ABY7JWJ1_9ACTN</name>
<dbReference type="InterPro" id="IPR016181">
    <property type="entry name" value="Acyl_CoA_acyltransferase"/>
</dbReference>
<gene>
    <name evidence="2" type="ORF">M6B22_14290</name>
</gene>
<dbReference type="Pfam" id="PF00583">
    <property type="entry name" value="Acetyltransf_1"/>
    <property type="match status" value="1"/>
</dbReference>
<dbReference type="Proteomes" id="UP001164693">
    <property type="component" value="Chromosome"/>
</dbReference>
<evidence type="ECO:0000313" key="2">
    <source>
        <dbReference type="EMBL" id="WAX55702.1"/>
    </source>
</evidence>
<feature type="domain" description="N-acetyltransferase" evidence="1">
    <location>
        <begin position="4"/>
        <end position="192"/>
    </location>
</feature>
<keyword evidence="3" id="KW-1185">Reference proteome</keyword>
<dbReference type="PROSITE" id="PS51186">
    <property type="entry name" value="GNAT"/>
    <property type="match status" value="1"/>
</dbReference>
<organism evidence="2 3">
    <name type="scientific">Jatrophihabitans cynanchi</name>
    <dbReference type="NCBI Taxonomy" id="2944128"/>
    <lineage>
        <taxon>Bacteria</taxon>
        <taxon>Bacillati</taxon>
        <taxon>Actinomycetota</taxon>
        <taxon>Actinomycetes</taxon>
        <taxon>Jatrophihabitantales</taxon>
        <taxon>Jatrophihabitantaceae</taxon>
        <taxon>Jatrophihabitans</taxon>
    </lineage>
</organism>
<dbReference type="EMBL" id="CP097463">
    <property type="protein sequence ID" value="WAX55702.1"/>
    <property type="molecule type" value="Genomic_DNA"/>
</dbReference>
<proteinExistence type="predicted"/>
<protein>
    <recommendedName>
        <fullName evidence="1">N-acetyltransferase domain-containing protein</fullName>
    </recommendedName>
</protein>